<reference evidence="1" key="1">
    <citation type="submission" date="2011-11" db="EMBL/GenBank/DDBJ databases">
        <title>The Genome Sequence of Fusarium oxysporum PHW808.</title>
        <authorList>
            <consortium name="The Broad Institute Genome Sequencing Platform"/>
            <person name="Ma L.-J."/>
            <person name="Gale L.R."/>
            <person name="Schwartz D.C."/>
            <person name="Zhou S."/>
            <person name="Corby-Kistler H."/>
            <person name="Young S.K."/>
            <person name="Zeng Q."/>
            <person name="Gargeya S."/>
            <person name="Fitzgerald M."/>
            <person name="Haas B."/>
            <person name="Abouelleil A."/>
            <person name="Alvarado L."/>
            <person name="Arachchi H.M."/>
            <person name="Berlin A."/>
            <person name="Brown A."/>
            <person name="Chapman S.B."/>
            <person name="Chen Z."/>
            <person name="Dunbar C."/>
            <person name="Freedman E."/>
            <person name="Gearin G."/>
            <person name="Goldberg J."/>
            <person name="Griggs A."/>
            <person name="Gujja S."/>
            <person name="Heiman D."/>
            <person name="Howarth C."/>
            <person name="Larson L."/>
            <person name="Lui A."/>
            <person name="MacDonald P.J.P."/>
            <person name="Montmayeur A."/>
            <person name="Murphy C."/>
            <person name="Neiman D."/>
            <person name="Pearson M."/>
            <person name="Priest M."/>
            <person name="Roberts A."/>
            <person name="Saif S."/>
            <person name="Shea T."/>
            <person name="Shenoy N."/>
            <person name="Sisk P."/>
            <person name="Stolte C."/>
            <person name="Sykes S."/>
            <person name="Wortman J."/>
            <person name="Nusbaum C."/>
            <person name="Birren B."/>
        </authorList>
    </citation>
    <scope>NUCLEOTIDE SEQUENCE [LARGE SCALE GENOMIC DNA]</scope>
    <source>
        <strain evidence="1">54008</strain>
    </source>
</reference>
<dbReference type="EMBL" id="KK033451">
    <property type="protein sequence ID" value="EXL66408.1"/>
    <property type="molecule type" value="Genomic_DNA"/>
</dbReference>
<dbReference type="Proteomes" id="UP000030676">
    <property type="component" value="Unassembled WGS sequence"/>
</dbReference>
<protein>
    <submittedName>
        <fullName evidence="1">Uncharacterized protein</fullName>
    </submittedName>
</protein>
<sequence length="56" mass="6206">MVLKASAQEMGPNSLEPLSTVLCILVRADVFVDSIEILSSPYHQGQMNPSFHYEIV</sequence>
<gene>
    <name evidence="1" type="ORF">FOPG_17417</name>
</gene>
<name>X0GST6_FUSOX</name>
<organism evidence="1">
    <name type="scientific">Fusarium oxysporum f. sp. conglutinans race 2 54008</name>
    <dbReference type="NCBI Taxonomy" id="1089457"/>
    <lineage>
        <taxon>Eukaryota</taxon>
        <taxon>Fungi</taxon>
        <taxon>Dikarya</taxon>
        <taxon>Ascomycota</taxon>
        <taxon>Pezizomycotina</taxon>
        <taxon>Sordariomycetes</taxon>
        <taxon>Hypocreomycetidae</taxon>
        <taxon>Hypocreales</taxon>
        <taxon>Nectriaceae</taxon>
        <taxon>Fusarium</taxon>
        <taxon>Fusarium oxysporum species complex</taxon>
    </lineage>
</organism>
<proteinExistence type="predicted"/>
<accession>X0GST6</accession>
<dbReference type="HOGENOM" id="CLU_3014243_0_0_1"/>
<evidence type="ECO:0000313" key="1">
    <source>
        <dbReference type="EMBL" id="EXL66408.1"/>
    </source>
</evidence>
<dbReference type="AlphaFoldDB" id="X0GST6"/>
<reference evidence="1" key="2">
    <citation type="submission" date="2014-03" db="EMBL/GenBank/DDBJ databases">
        <title>The Genome Annotation of Fusarium oxysporum PHW808.</title>
        <authorList>
            <consortium name="The Broad Institute Genomics Platform"/>
            <person name="Ma L.-J."/>
            <person name="Corby-Kistler H."/>
            <person name="Broz K."/>
            <person name="Gale L.R."/>
            <person name="Jonkers W."/>
            <person name="O'Donnell K."/>
            <person name="Ploetz R."/>
            <person name="Steinberg C."/>
            <person name="Schwartz D.C."/>
            <person name="VanEtten H."/>
            <person name="Zhou S."/>
            <person name="Young S.K."/>
            <person name="Zeng Q."/>
            <person name="Gargeya S."/>
            <person name="Fitzgerald M."/>
            <person name="Abouelleil A."/>
            <person name="Alvarado L."/>
            <person name="Chapman S.B."/>
            <person name="Gainer-Dewar J."/>
            <person name="Goldberg J."/>
            <person name="Griggs A."/>
            <person name="Gujja S."/>
            <person name="Hansen M."/>
            <person name="Howarth C."/>
            <person name="Imamovic A."/>
            <person name="Ireland A."/>
            <person name="Larimer J."/>
            <person name="McCowan C."/>
            <person name="Murphy C."/>
            <person name="Pearson M."/>
            <person name="Poon T.W."/>
            <person name="Priest M."/>
            <person name="Roberts A."/>
            <person name="Saif S."/>
            <person name="Shea T."/>
            <person name="Sykes S."/>
            <person name="Wortman J."/>
            <person name="Nusbaum C."/>
            <person name="Birren B."/>
        </authorList>
    </citation>
    <scope>NUCLEOTIDE SEQUENCE</scope>
    <source>
        <strain evidence="1">54008</strain>
    </source>
</reference>